<feature type="compositionally biased region" description="Basic and acidic residues" evidence="1">
    <location>
        <begin position="17"/>
        <end position="37"/>
    </location>
</feature>
<dbReference type="Proteomes" id="UP001279410">
    <property type="component" value="Unassembled WGS sequence"/>
</dbReference>
<dbReference type="GO" id="GO:0005829">
    <property type="term" value="C:cytosol"/>
    <property type="evidence" value="ECO:0007669"/>
    <property type="project" value="TreeGrafter"/>
</dbReference>
<reference evidence="2" key="1">
    <citation type="submission" date="2022-08" db="EMBL/GenBank/DDBJ databases">
        <title>Genome sequencing of akame (Lates japonicus).</title>
        <authorList>
            <person name="Hashiguchi Y."/>
            <person name="Takahashi H."/>
        </authorList>
    </citation>
    <scope>NUCLEOTIDE SEQUENCE</scope>
    <source>
        <strain evidence="2">Kochi</strain>
    </source>
</reference>
<feature type="region of interest" description="Disordered" evidence="1">
    <location>
        <begin position="141"/>
        <end position="276"/>
    </location>
</feature>
<dbReference type="PANTHER" id="PTHR13239">
    <property type="entry name" value="PROTEIN REQUIRED FOR HYPHAL ANASTOMOSIS HAM-2"/>
    <property type="match status" value="1"/>
</dbReference>
<feature type="region of interest" description="Disordered" evidence="1">
    <location>
        <begin position="1"/>
        <end position="50"/>
    </location>
</feature>
<feature type="region of interest" description="Disordered" evidence="1">
    <location>
        <begin position="352"/>
        <end position="413"/>
    </location>
</feature>
<feature type="region of interest" description="Disordered" evidence="1">
    <location>
        <begin position="445"/>
        <end position="474"/>
    </location>
</feature>
<dbReference type="InterPro" id="IPR040185">
    <property type="entry name" value="Far11/STRP"/>
</dbReference>
<dbReference type="PANTHER" id="PTHR13239:SF6">
    <property type="entry name" value="STRIATIN-INTERACTING PROTEIN 2"/>
    <property type="match status" value="1"/>
</dbReference>
<keyword evidence="3" id="KW-1185">Reference proteome</keyword>
<dbReference type="EMBL" id="BRZM01000058">
    <property type="protein sequence ID" value="GLD63122.1"/>
    <property type="molecule type" value="Genomic_DNA"/>
</dbReference>
<evidence type="ECO:0000313" key="2">
    <source>
        <dbReference type="EMBL" id="GLD63122.1"/>
    </source>
</evidence>
<evidence type="ECO:0000313" key="3">
    <source>
        <dbReference type="Proteomes" id="UP001279410"/>
    </source>
</evidence>
<dbReference type="AlphaFoldDB" id="A0AAD3RC01"/>
<sequence length="474" mass="53453">MQAEDMEVPIINNLNDNGDRQRPKGKDVFKDQQKESESSMESPNLEFEYGDTDTLTAELSELYSYTEEPEFALNRDYFEEDFRSHARAGGGSSWWWRSRGECDGGWTRLEVTDRDKRLKVPEPSSTWLRALQFWGFRAPGDEGAGRAASTCLRRRTASRWSGAMRAAPPRPMESPSSSSKGRQSRRSAFVDSLKETVLPKKQPLVKQDSLTRITKGPFKNGLTGRRGRRNPEDTTCIEGRWTPGPLASSSSPPPPPPLRPPTERVNFPRASPPQSQYSCVLGLPHRAPSDAQVSQLRAWKQETATSSAEEPVLVSTLLRILNKLDQVETLEDHVRPILKRALKVKQAMMQPNVPGLRSRPSTWISARRPGTSRRRSAPAPRASVVQQPPLLPRTRTGLHARDNQLQERAGPALELPETSQYSYAEMWLEREVCLQPIQWEAAAESVMEGNGEGLEEEEEEEEGSESYMSLWEQF</sequence>
<feature type="compositionally biased region" description="Pro residues" evidence="1">
    <location>
        <begin position="251"/>
        <end position="260"/>
    </location>
</feature>
<feature type="compositionally biased region" description="Acidic residues" evidence="1">
    <location>
        <begin position="453"/>
        <end position="464"/>
    </location>
</feature>
<name>A0AAD3RC01_LATJO</name>
<comment type="caution">
    <text evidence="2">The sequence shown here is derived from an EMBL/GenBank/DDBJ whole genome shotgun (WGS) entry which is preliminary data.</text>
</comment>
<organism evidence="2 3">
    <name type="scientific">Lates japonicus</name>
    <name type="common">Japanese lates</name>
    <dbReference type="NCBI Taxonomy" id="270547"/>
    <lineage>
        <taxon>Eukaryota</taxon>
        <taxon>Metazoa</taxon>
        <taxon>Chordata</taxon>
        <taxon>Craniata</taxon>
        <taxon>Vertebrata</taxon>
        <taxon>Euteleostomi</taxon>
        <taxon>Actinopterygii</taxon>
        <taxon>Neopterygii</taxon>
        <taxon>Teleostei</taxon>
        <taxon>Neoteleostei</taxon>
        <taxon>Acanthomorphata</taxon>
        <taxon>Carangaria</taxon>
        <taxon>Carangaria incertae sedis</taxon>
        <taxon>Centropomidae</taxon>
        <taxon>Lates</taxon>
    </lineage>
</organism>
<accession>A0AAD3RC01</accession>
<protein>
    <submittedName>
        <fullName evidence="2">Striatin-interacting protein 2 isoform X1</fullName>
    </submittedName>
</protein>
<evidence type="ECO:0000256" key="1">
    <source>
        <dbReference type="SAM" id="MobiDB-lite"/>
    </source>
</evidence>
<gene>
    <name evidence="2" type="ORF">AKAME5_001477100</name>
</gene>
<feature type="compositionally biased region" description="Low complexity" evidence="1">
    <location>
        <begin position="161"/>
        <end position="181"/>
    </location>
</feature>
<dbReference type="GO" id="GO:0007010">
    <property type="term" value="P:cytoskeleton organization"/>
    <property type="evidence" value="ECO:0007669"/>
    <property type="project" value="TreeGrafter"/>
</dbReference>
<proteinExistence type="predicted"/>